<gene>
    <name evidence="2" type="ordered locus">Bache_1028</name>
</gene>
<sequence>MVETTTSHEKKQEKENNEPQKRLIFASVKADTPKQKEGKMPE</sequence>
<proteinExistence type="predicted"/>
<feature type="compositionally biased region" description="Basic and acidic residues" evidence="1">
    <location>
        <begin position="31"/>
        <end position="42"/>
    </location>
</feature>
<protein>
    <submittedName>
        <fullName evidence="2">Uncharacterized protein</fullName>
    </submittedName>
</protein>
<evidence type="ECO:0000256" key="1">
    <source>
        <dbReference type="SAM" id="MobiDB-lite"/>
    </source>
</evidence>
<feature type="compositionally biased region" description="Basic and acidic residues" evidence="1">
    <location>
        <begin position="1"/>
        <end position="21"/>
    </location>
</feature>
<dbReference type="KEGG" id="bhl:Bache_1028"/>
<dbReference type="AlphaFoldDB" id="E6SR94"/>
<reference evidence="2 3" key="2">
    <citation type="journal article" date="2011" name="Stand. Genomic Sci.">
        <title>Complete genome sequence of Bacteroides helcogenes type strain (P 36-108).</title>
        <authorList>
            <person name="Pati A."/>
            <person name="Gronow S."/>
            <person name="Zeytun A."/>
            <person name="Lapidus A."/>
            <person name="Nolan M."/>
            <person name="Hammon N."/>
            <person name="Deshpande S."/>
            <person name="Cheng J.F."/>
            <person name="Tapia R."/>
            <person name="Han C."/>
            <person name="Goodwin L."/>
            <person name="Pitluck S."/>
            <person name="Liolios K."/>
            <person name="Pagani I."/>
            <person name="Ivanova N."/>
            <person name="Mavromatis K."/>
            <person name="Chen A."/>
            <person name="Palaniappan K."/>
            <person name="Land M."/>
            <person name="Hauser L."/>
            <person name="Chang Y.J."/>
            <person name="Jeffries C.D."/>
            <person name="Detter J.C."/>
            <person name="Brambilla E."/>
            <person name="Rohde M."/>
            <person name="Goker M."/>
            <person name="Woyke T."/>
            <person name="Bristow J."/>
            <person name="Eisen J.A."/>
            <person name="Markowitz V."/>
            <person name="Hugenholtz P."/>
            <person name="Kyrpides N.C."/>
            <person name="Klenk H.P."/>
            <person name="Lucas S."/>
        </authorList>
    </citation>
    <scope>NUCLEOTIDE SEQUENCE [LARGE SCALE GENOMIC DNA]</scope>
    <source>
        <strain evidence="3">ATCC 35417 / DSM 20613 / JCM 6297 / CCUG 15421 / P 36-108</strain>
    </source>
</reference>
<feature type="region of interest" description="Disordered" evidence="1">
    <location>
        <begin position="1"/>
        <end position="42"/>
    </location>
</feature>
<dbReference type="Proteomes" id="UP000008630">
    <property type="component" value="Chromosome"/>
</dbReference>
<accession>E6SR94</accession>
<evidence type="ECO:0000313" key="3">
    <source>
        <dbReference type="Proteomes" id="UP000008630"/>
    </source>
</evidence>
<dbReference type="HOGENOM" id="CLU_3247562_0_0_10"/>
<name>E6SR94_BACT6</name>
<reference key="1">
    <citation type="submission" date="2010-11" db="EMBL/GenBank/DDBJ databases">
        <title>The complete genome of Bacteroides helcogenes P 36-108.</title>
        <authorList>
            <consortium name="US DOE Joint Genome Institute (JGI-PGF)"/>
            <person name="Lucas S."/>
            <person name="Copeland A."/>
            <person name="Lapidus A."/>
            <person name="Bruce D."/>
            <person name="Goodwin L."/>
            <person name="Pitluck S."/>
            <person name="Kyrpides N."/>
            <person name="Mavromatis K."/>
            <person name="Ivanova N."/>
            <person name="Zeytun A."/>
            <person name="Brettin T."/>
            <person name="Detter J.C."/>
            <person name="Tapia R."/>
            <person name="Han C."/>
            <person name="Land M."/>
            <person name="Hauser L."/>
            <person name="Markowitz V."/>
            <person name="Cheng J.-F."/>
            <person name="Hugenholtz P."/>
            <person name="Woyke T."/>
            <person name="Wu D."/>
            <person name="Gronow S."/>
            <person name="Wellnitz S."/>
            <person name="Brambilla E."/>
            <person name="Klenk H.-P."/>
            <person name="Eisen J.A."/>
        </authorList>
    </citation>
    <scope>NUCLEOTIDE SEQUENCE</scope>
    <source>
        <strain>P 36-108</strain>
    </source>
</reference>
<evidence type="ECO:0000313" key="2">
    <source>
        <dbReference type="EMBL" id="ADV43038.1"/>
    </source>
</evidence>
<organism evidence="2 3">
    <name type="scientific">Bacteroides helcogenes (strain ATCC 35417 / DSM 20613 / JCM 6297 / CCUG 15421 / P 36-108)</name>
    <dbReference type="NCBI Taxonomy" id="693979"/>
    <lineage>
        <taxon>Bacteria</taxon>
        <taxon>Pseudomonadati</taxon>
        <taxon>Bacteroidota</taxon>
        <taxon>Bacteroidia</taxon>
        <taxon>Bacteroidales</taxon>
        <taxon>Bacteroidaceae</taxon>
        <taxon>Bacteroides</taxon>
    </lineage>
</organism>
<keyword evidence="3" id="KW-1185">Reference proteome</keyword>
<dbReference type="EMBL" id="CP002352">
    <property type="protein sequence ID" value="ADV43038.1"/>
    <property type="molecule type" value="Genomic_DNA"/>
</dbReference>